<keyword evidence="2" id="KW-0547">Nucleotide-binding</keyword>
<dbReference type="Proteomes" id="UP001153069">
    <property type="component" value="Unassembled WGS sequence"/>
</dbReference>
<dbReference type="AlphaFoldDB" id="A0A9N8ED70"/>
<dbReference type="Gene3D" id="3.90.780.10">
    <property type="entry name" value="5'-Nucleotidase, C-terminal domain"/>
    <property type="match status" value="1"/>
</dbReference>
<dbReference type="SUPFAM" id="SSF56300">
    <property type="entry name" value="Metallo-dependent phosphatases"/>
    <property type="match status" value="1"/>
</dbReference>
<protein>
    <submittedName>
        <fullName evidence="4">Venom 5'-nucleotidase</fullName>
    </submittedName>
</protein>
<comment type="similarity">
    <text evidence="1 2">Belongs to the 5'-nucleotidase family.</text>
</comment>
<dbReference type="SUPFAM" id="SSF55816">
    <property type="entry name" value="5'-nucleotidase (syn. UDP-sugar hydrolase), C-terminal domain"/>
    <property type="match status" value="1"/>
</dbReference>
<evidence type="ECO:0000256" key="1">
    <source>
        <dbReference type="ARBA" id="ARBA00006654"/>
    </source>
</evidence>
<dbReference type="GO" id="GO:0009166">
    <property type="term" value="P:nucleotide catabolic process"/>
    <property type="evidence" value="ECO:0007669"/>
    <property type="project" value="InterPro"/>
</dbReference>
<evidence type="ECO:0000313" key="5">
    <source>
        <dbReference type="Proteomes" id="UP001153069"/>
    </source>
</evidence>
<feature type="domain" description="5'-Nucleotidase C-terminal" evidence="3">
    <location>
        <begin position="297"/>
        <end position="459"/>
    </location>
</feature>
<dbReference type="Pfam" id="PF02872">
    <property type="entry name" value="5_nucleotid_C"/>
    <property type="match status" value="1"/>
</dbReference>
<dbReference type="InterPro" id="IPR029052">
    <property type="entry name" value="Metallo-depent_PP-like"/>
</dbReference>
<dbReference type="GO" id="GO:0000166">
    <property type="term" value="F:nucleotide binding"/>
    <property type="evidence" value="ECO:0007669"/>
    <property type="project" value="UniProtKB-KW"/>
</dbReference>
<dbReference type="PRINTS" id="PR01607">
    <property type="entry name" value="APYRASEFAMLY"/>
</dbReference>
<keyword evidence="2" id="KW-0378">Hydrolase</keyword>
<dbReference type="InterPro" id="IPR008334">
    <property type="entry name" value="5'-Nucleotdase_C"/>
</dbReference>
<dbReference type="InterPro" id="IPR006179">
    <property type="entry name" value="5_nucleotidase/apyrase"/>
</dbReference>
<dbReference type="InterPro" id="IPR036907">
    <property type="entry name" value="5'-Nucleotdase_C_sf"/>
</dbReference>
<sequence>MESLSLLHVNDIYNADKSARFVSQWKKAKQEEIDNGRTVLSFFSGDAWSPSIMSTIVRGKQMVPVLNALSLDAACLGNHDLDLGLVEFGILKSQCTFPWICSNCRHKDTSTPLGGCNEFIVLETKNENGPKAKFLVIGLVEEEWIDTLSTIEPQDVEYEGFVEYIKRRVPELVAEHQVDGVIAMSHMRMPNDYKLAEECGGYVDILLGGHDHHYESTIKNNIRILNSGTDFSDFTVVQLHGREETPREDSSVVLTHPLKTTDRRVAVDPKAGEEDPEIVDALKDIQEMMAASMDKIIGTTKVDLDARFKEIRTKETNISNFVANIMTRSTGAEVAILNSGSLRADKIIPKGSLTVGDMHDLLPMADPLAVIEMTAKGLLEALENGVSKYPAMEGRFPCVDGVRFSFAPSKPAGSRIVEESVFVFDKESQTFKPLDMDRKYSVVSKAYLLKGKDGYTSFVDAPVLIDDEMCPTLPITFRNLFTEISVLKRWEGMTVKATVIAAATIFKRNIRRSIADPYAISPVVDGRITNIEAEPAAAEAAE</sequence>
<dbReference type="Gene3D" id="3.60.21.10">
    <property type="match status" value="1"/>
</dbReference>
<dbReference type="EMBL" id="CAICTM010000903">
    <property type="protein sequence ID" value="CAB9518094.1"/>
    <property type="molecule type" value="Genomic_DNA"/>
</dbReference>
<accession>A0A9N8ED70</accession>
<evidence type="ECO:0000259" key="3">
    <source>
        <dbReference type="Pfam" id="PF02872"/>
    </source>
</evidence>
<comment type="caution">
    <text evidence="4">The sequence shown here is derived from an EMBL/GenBank/DDBJ whole genome shotgun (WGS) entry which is preliminary data.</text>
</comment>
<dbReference type="GO" id="GO:0016787">
    <property type="term" value="F:hydrolase activity"/>
    <property type="evidence" value="ECO:0007669"/>
    <property type="project" value="UniProtKB-KW"/>
</dbReference>
<evidence type="ECO:0000256" key="2">
    <source>
        <dbReference type="RuleBase" id="RU362119"/>
    </source>
</evidence>
<dbReference type="PANTHER" id="PTHR11575:SF48">
    <property type="entry name" value="5'-NUCLEOTIDASE"/>
    <property type="match status" value="1"/>
</dbReference>
<name>A0A9N8ED70_9STRA</name>
<proteinExistence type="inferred from homology"/>
<dbReference type="PANTHER" id="PTHR11575">
    <property type="entry name" value="5'-NUCLEOTIDASE-RELATED"/>
    <property type="match status" value="1"/>
</dbReference>
<evidence type="ECO:0000313" key="4">
    <source>
        <dbReference type="EMBL" id="CAB9518094.1"/>
    </source>
</evidence>
<gene>
    <name evidence="4" type="ORF">SEMRO_905_G218580.1</name>
</gene>
<reference evidence="4" key="1">
    <citation type="submission" date="2020-06" db="EMBL/GenBank/DDBJ databases">
        <authorList>
            <consortium name="Plant Systems Biology data submission"/>
        </authorList>
    </citation>
    <scope>NUCLEOTIDE SEQUENCE</scope>
    <source>
        <strain evidence="4">D6</strain>
    </source>
</reference>
<dbReference type="OrthoDB" id="41556at2759"/>
<keyword evidence="5" id="KW-1185">Reference proteome</keyword>
<organism evidence="4 5">
    <name type="scientific">Seminavis robusta</name>
    <dbReference type="NCBI Taxonomy" id="568900"/>
    <lineage>
        <taxon>Eukaryota</taxon>
        <taxon>Sar</taxon>
        <taxon>Stramenopiles</taxon>
        <taxon>Ochrophyta</taxon>
        <taxon>Bacillariophyta</taxon>
        <taxon>Bacillariophyceae</taxon>
        <taxon>Bacillariophycidae</taxon>
        <taxon>Naviculales</taxon>
        <taxon>Naviculaceae</taxon>
        <taxon>Seminavis</taxon>
    </lineage>
</organism>